<gene>
    <name evidence="1" type="ORF">LRAMOSA10483</name>
</gene>
<proteinExistence type="predicted"/>
<accession>A0A077WPU6</accession>
<organism evidence="1">
    <name type="scientific">Lichtheimia ramosa</name>
    <dbReference type="NCBI Taxonomy" id="688394"/>
    <lineage>
        <taxon>Eukaryota</taxon>
        <taxon>Fungi</taxon>
        <taxon>Fungi incertae sedis</taxon>
        <taxon>Mucoromycota</taxon>
        <taxon>Mucoromycotina</taxon>
        <taxon>Mucoromycetes</taxon>
        <taxon>Mucorales</taxon>
        <taxon>Lichtheimiaceae</taxon>
        <taxon>Lichtheimia</taxon>
    </lineage>
</organism>
<name>A0A077WPU6_9FUNG</name>
<dbReference type="EMBL" id="LK023329">
    <property type="protein sequence ID" value="CDS09123.1"/>
    <property type="molecule type" value="Genomic_DNA"/>
</dbReference>
<evidence type="ECO:0000313" key="1">
    <source>
        <dbReference type="EMBL" id="CDS09123.1"/>
    </source>
</evidence>
<dbReference type="AlphaFoldDB" id="A0A077WPU6"/>
<protein>
    <submittedName>
        <fullName evidence="1">Uncharacterized protein</fullName>
    </submittedName>
</protein>
<sequence>MLVKKELNHLSFTNAYVPGDLALYLCQWKRWRPERKHMYDDCPYSTSQKCRSSRRYIGSQVSFGIASACDGMQEMIDRCNHSMVTYYDEVLEALNHLPNLKIH</sequence>
<reference evidence="1" key="1">
    <citation type="journal article" date="2014" name="Genome Announc.">
        <title>De novo whole-genome sequence and genome annotation of Lichtheimia ramosa.</title>
        <authorList>
            <person name="Linde J."/>
            <person name="Schwartze V."/>
            <person name="Binder U."/>
            <person name="Lass-Florl C."/>
            <person name="Voigt K."/>
            <person name="Horn F."/>
        </authorList>
    </citation>
    <scope>NUCLEOTIDE SEQUENCE</scope>
    <source>
        <strain evidence="1">JMRC FSU:6197</strain>
    </source>
</reference>